<evidence type="ECO:0000313" key="3">
    <source>
        <dbReference type="EMBL" id="NYE35017.1"/>
    </source>
</evidence>
<gene>
    <name evidence="3" type="ORF">F4692_000121</name>
</gene>
<organism evidence="3 4">
    <name type="scientific">Nocardioides cavernae</name>
    <dbReference type="NCBI Taxonomy" id="1921566"/>
    <lineage>
        <taxon>Bacteria</taxon>
        <taxon>Bacillati</taxon>
        <taxon>Actinomycetota</taxon>
        <taxon>Actinomycetes</taxon>
        <taxon>Propionibacteriales</taxon>
        <taxon>Nocardioidaceae</taxon>
        <taxon>Nocardioides</taxon>
    </lineage>
</organism>
<dbReference type="Pfam" id="PF18970">
    <property type="entry name" value="DUF5709"/>
    <property type="match status" value="1"/>
</dbReference>
<sequence length="205" mass="21675">MTSEQPDVETEIGTDPAVDITGDPTDNESYHGYSVDDENQPQGEGDSLVDDRGLAEPLDEGYSPPEKWSAAQGYGNTPLEESMGESLDQRVEQEVPEPDPYDVAEAEAERGDLAPLVAEDSSDGEAVQAELDQTEADGDRAGRLVAEDEGVRTDTEKDLVAQDVGIDGAAAGAEEAAVHVVEDPDADDTVLLDSEVLDEEPDGTA</sequence>
<reference evidence="3 4" key="1">
    <citation type="submission" date="2020-07" db="EMBL/GenBank/DDBJ databases">
        <authorList>
            <person name="Partida-Martinez L."/>
            <person name="Huntemann M."/>
            <person name="Clum A."/>
            <person name="Wang J."/>
            <person name="Palaniappan K."/>
            <person name="Ritter S."/>
            <person name="Chen I.-M."/>
            <person name="Stamatis D."/>
            <person name="Reddy T."/>
            <person name="O'Malley R."/>
            <person name="Daum C."/>
            <person name="Shapiro N."/>
            <person name="Ivanova N."/>
            <person name="Kyrpides N."/>
            <person name="Woyke T."/>
        </authorList>
    </citation>
    <scope>NUCLEOTIDE SEQUENCE [LARGE SCALE GENOMIC DNA]</scope>
    <source>
        <strain evidence="3 4">AT2.17</strain>
    </source>
</reference>
<dbReference type="InterPro" id="IPR043763">
    <property type="entry name" value="DUF5709"/>
</dbReference>
<proteinExistence type="predicted"/>
<feature type="compositionally biased region" description="Acidic residues" evidence="1">
    <location>
        <begin position="1"/>
        <end position="12"/>
    </location>
</feature>
<feature type="compositionally biased region" description="Acidic residues" evidence="1">
    <location>
        <begin position="183"/>
        <end position="205"/>
    </location>
</feature>
<name>A0A7Y9GZ59_9ACTN</name>
<dbReference type="RefSeq" id="WP_218858115.1">
    <property type="nucleotide sequence ID" value="NZ_JACCBW010000001.1"/>
</dbReference>
<keyword evidence="4" id="KW-1185">Reference proteome</keyword>
<accession>A0A7Y9GZ59</accession>
<reference evidence="3 4" key="2">
    <citation type="submission" date="2020-08" db="EMBL/GenBank/DDBJ databases">
        <title>The Agave Microbiome: Exploring the role of microbial communities in plant adaptations to desert environments.</title>
        <authorList>
            <person name="Partida-Martinez L.P."/>
        </authorList>
    </citation>
    <scope>NUCLEOTIDE SEQUENCE [LARGE SCALE GENOMIC DNA]</scope>
    <source>
        <strain evidence="3 4">AT2.17</strain>
    </source>
</reference>
<protein>
    <recommendedName>
        <fullName evidence="2">DUF5709 domain-containing protein</fullName>
    </recommendedName>
</protein>
<dbReference type="Proteomes" id="UP000549911">
    <property type="component" value="Unassembled WGS sequence"/>
</dbReference>
<evidence type="ECO:0000313" key="4">
    <source>
        <dbReference type="Proteomes" id="UP000549911"/>
    </source>
</evidence>
<dbReference type="EMBL" id="JACCBW010000001">
    <property type="protein sequence ID" value="NYE35017.1"/>
    <property type="molecule type" value="Genomic_DNA"/>
</dbReference>
<comment type="caution">
    <text evidence="3">The sequence shown here is derived from an EMBL/GenBank/DDBJ whole genome shotgun (WGS) entry which is preliminary data.</text>
</comment>
<evidence type="ECO:0000256" key="1">
    <source>
        <dbReference type="SAM" id="MobiDB-lite"/>
    </source>
</evidence>
<dbReference type="AlphaFoldDB" id="A0A7Y9GZ59"/>
<feature type="region of interest" description="Disordered" evidence="1">
    <location>
        <begin position="1"/>
        <end position="142"/>
    </location>
</feature>
<evidence type="ECO:0000259" key="2">
    <source>
        <dbReference type="Pfam" id="PF18970"/>
    </source>
</evidence>
<feature type="domain" description="DUF5709" evidence="2">
    <location>
        <begin position="135"/>
        <end position="183"/>
    </location>
</feature>
<feature type="compositionally biased region" description="Acidic residues" evidence="1">
    <location>
        <begin position="94"/>
        <end position="106"/>
    </location>
</feature>
<feature type="region of interest" description="Disordered" evidence="1">
    <location>
        <begin position="181"/>
        <end position="205"/>
    </location>
</feature>